<feature type="domain" description="Disease resistance protein winged helix" evidence="12">
    <location>
        <begin position="678"/>
        <end position="746"/>
    </location>
</feature>
<protein>
    <submittedName>
        <fullName evidence="13">Disease resistance protein (CC-NBS-LRR class) family</fullName>
    </submittedName>
</protein>
<dbReference type="SUPFAM" id="SSF52058">
    <property type="entry name" value="L domain-like"/>
    <property type="match status" value="1"/>
</dbReference>
<evidence type="ECO:0000256" key="6">
    <source>
        <dbReference type="ARBA" id="ARBA00022667"/>
    </source>
</evidence>
<dbReference type="InterPro" id="IPR044974">
    <property type="entry name" value="Disease_R_plants"/>
</dbReference>
<dbReference type="CDD" id="cd14798">
    <property type="entry name" value="RX-CC_like"/>
    <property type="match status" value="1"/>
</dbReference>
<comment type="subcellular location">
    <subcellularLocation>
        <location evidence="2">Cytoplasm</location>
    </subcellularLocation>
</comment>
<evidence type="ECO:0000256" key="10">
    <source>
        <dbReference type="ARBA" id="ARBA00022840"/>
    </source>
</evidence>
<dbReference type="InterPro" id="IPR038005">
    <property type="entry name" value="RX-like_CC"/>
</dbReference>
<dbReference type="EMBL" id="JBFOLK010000002">
    <property type="protein sequence ID" value="KAL2531483.1"/>
    <property type="molecule type" value="Genomic_DNA"/>
</dbReference>
<evidence type="ECO:0000256" key="1">
    <source>
        <dbReference type="ARBA" id="ARBA00002074"/>
    </source>
</evidence>
<proteinExistence type="inferred from homology"/>
<keyword evidence="9" id="KW-0611">Plant defense</keyword>
<dbReference type="Pfam" id="PF00931">
    <property type="entry name" value="NB-ARC"/>
    <property type="match status" value="1"/>
</dbReference>
<dbReference type="GO" id="GO:0005737">
    <property type="term" value="C:cytoplasm"/>
    <property type="evidence" value="ECO:0007669"/>
    <property type="project" value="UniProtKB-SubCell"/>
</dbReference>
<keyword evidence="6" id="KW-0381">Hypersensitive response</keyword>
<name>A0ABD1V4G4_9LAMI</name>
<evidence type="ECO:0000259" key="12">
    <source>
        <dbReference type="Pfam" id="PF23559"/>
    </source>
</evidence>
<evidence type="ECO:0000256" key="3">
    <source>
        <dbReference type="ARBA" id="ARBA00008894"/>
    </source>
</evidence>
<dbReference type="GO" id="GO:0005524">
    <property type="term" value="F:ATP binding"/>
    <property type="evidence" value="ECO:0007669"/>
    <property type="project" value="UniProtKB-KW"/>
</dbReference>
<dbReference type="FunFam" id="1.10.10.10:FF:000322">
    <property type="entry name" value="Probable disease resistance protein At1g63360"/>
    <property type="match status" value="1"/>
</dbReference>
<organism evidence="13 14">
    <name type="scientific">Abeliophyllum distichum</name>
    <dbReference type="NCBI Taxonomy" id="126358"/>
    <lineage>
        <taxon>Eukaryota</taxon>
        <taxon>Viridiplantae</taxon>
        <taxon>Streptophyta</taxon>
        <taxon>Embryophyta</taxon>
        <taxon>Tracheophyta</taxon>
        <taxon>Spermatophyta</taxon>
        <taxon>Magnoliopsida</taxon>
        <taxon>eudicotyledons</taxon>
        <taxon>Gunneridae</taxon>
        <taxon>Pentapetalae</taxon>
        <taxon>asterids</taxon>
        <taxon>lamiids</taxon>
        <taxon>Lamiales</taxon>
        <taxon>Oleaceae</taxon>
        <taxon>Forsythieae</taxon>
        <taxon>Abeliophyllum</taxon>
    </lineage>
</organism>
<dbReference type="InterPro" id="IPR058922">
    <property type="entry name" value="WHD_DRP"/>
</dbReference>
<dbReference type="InterPro" id="IPR032675">
    <property type="entry name" value="LRR_dom_sf"/>
</dbReference>
<keyword evidence="8" id="KW-0547">Nucleotide-binding</keyword>
<dbReference type="InterPro" id="IPR027417">
    <property type="entry name" value="P-loop_NTPase"/>
</dbReference>
<sequence length="1116" mass="127598">MDLSIQSLDDSSSEQGDELAYRIASFISIPLEYISYMSEYMLESPVGYTLQSLETLPKPRNLKDLDETRERFQELMSDELKLFFKVPNQQIMSTTTHNLNANQVVAFINFLLLMVEAILWFDPDFIACIKGSIEILRTELGFLIAFLGDTAMHLQPAKNILIDIEAVVNEVGSFFYSFLFTGLVFMMIHEEEETNSAITGMEAVLNEVRSFLQTTSELEETNNSMTDIKPLVNEVGSFLVPEIGILDLTLSDLLPKFELLKTKIKEHCITVSKMPSDTAPNTSLVSLFIVDSVLDDLMHLINNNSDRIVGVDDQIVMLHEELMLLGSSVTNIAVQQEAEHEELLIRTRDIAYEIEYVINSSPHVWYLTLRLPQLFEKIQLIRMSIQEIKNKIDTAEMPEVAKYPVGQVSSQSKEPLIKEDIVVGFDNVAIKIADQLVRGTEQLQIISIFGMPRLGKTTLANKVYNSPSVANHFYACARCVVSQRYNKKDILIAILSSLKNLKKEKFENMDDESLAEDLYKSLKGRRYIIVMDDIWDIEVWDGLKRYFPDDRIGSRILFTTRNKEVGLKGVINALPFLTKDECWELLQRKVFQDKNCPQELLDIGKQIATNCDGLPLAVVVIAGVLANMEKKEHLWQKVAKNLSLHIFQTLDKSNQIFELSYKYLPMHLRPCFLYFGAFEEDKDIPVRRLISLWVAEGFVKKEERKSLEDVALGHLMKLIDRSLVLVAKRRYDGGVKTCKIHDLLRETCLRIAEENKFLKVVKPFDDPPQFLSQVSKYQRYHCLSIENGLSPICSLPFGLHVRSLLCAFAESTSVPGSLKILRVLDLGHDPDSDGIGFEHLVHLRYLAIIIADDILPSMESFHKLEYLYVDNTSAVKIPDVLLIKVSLRQMHFMGRAYISASFCRQATKDESFQINSNLHSISILLIRSKMDVKVLKCFPNLRRLKVEFQSSFNYSFDLLNQLESLKFSNYERCSNLINLPSNLKKLTLVGVHVSPEQMEIVGKLQHLEVLKLQEVDFEGEQWDTSEGEFPQLKSLKLNRVKIAEWNTSRDHFPRLQRLVLELCYLLKMIPPSLGDIPTLDMIEVYGCAKAIIKSAKKIREEQEENGNEKLQVIISK</sequence>
<evidence type="ECO:0000259" key="11">
    <source>
        <dbReference type="Pfam" id="PF00931"/>
    </source>
</evidence>
<dbReference type="FunFam" id="3.40.50.300:FF:001091">
    <property type="entry name" value="Probable disease resistance protein At1g61300"/>
    <property type="match status" value="1"/>
</dbReference>
<comment type="function">
    <text evidence="1">Confers resistance to late blight (Phytophthora infestans) races carrying the avirulence gene Avr1. Resistance proteins guard the plant against pathogens that contain an appropriate avirulence protein via an indirect interaction with this avirulence protein. That triggers a defense system including the hypersensitive response, which restricts the pathogen growth.</text>
</comment>
<dbReference type="AlphaFoldDB" id="A0ABD1V4G4"/>
<keyword evidence="14" id="KW-1185">Reference proteome</keyword>
<evidence type="ECO:0000313" key="14">
    <source>
        <dbReference type="Proteomes" id="UP001604336"/>
    </source>
</evidence>
<comment type="similarity">
    <text evidence="3">Belongs to the disease resistance NB-LRR family.</text>
</comment>
<evidence type="ECO:0000256" key="8">
    <source>
        <dbReference type="ARBA" id="ARBA00022741"/>
    </source>
</evidence>
<dbReference type="PANTHER" id="PTHR23155:SF1152">
    <property type="entry name" value="AAA+ ATPASE DOMAIN-CONTAINING PROTEIN"/>
    <property type="match status" value="1"/>
</dbReference>
<gene>
    <name evidence="13" type="ORF">Adt_04834</name>
</gene>
<dbReference type="GO" id="GO:0051607">
    <property type="term" value="P:defense response to virus"/>
    <property type="evidence" value="ECO:0007669"/>
    <property type="project" value="UniProtKB-ARBA"/>
</dbReference>
<dbReference type="InterPro" id="IPR036388">
    <property type="entry name" value="WH-like_DNA-bd_sf"/>
</dbReference>
<dbReference type="Pfam" id="PF23559">
    <property type="entry name" value="WHD_DRP"/>
    <property type="match status" value="1"/>
</dbReference>
<evidence type="ECO:0000256" key="2">
    <source>
        <dbReference type="ARBA" id="ARBA00004496"/>
    </source>
</evidence>
<evidence type="ECO:0000256" key="7">
    <source>
        <dbReference type="ARBA" id="ARBA00022737"/>
    </source>
</evidence>
<comment type="caution">
    <text evidence="13">The sequence shown here is derived from an EMBL/GenBank/DDBJ whole genome shotgun (WGS) entry which is preliminary data.</text>
</comment>
<dbReference type="Gene3D" id="3.80.10.10">
    <property type="entry name" value="Ribonuclease Inhibitor"/>
    <property type="match status" value="1"/>
</dbReference>
<feature type="domain" description="NB-ARC" evidence="11">
    <location>
        <begin position="431"/>
        <end position="595"/>
    </location>
</feature>
<dbReference type="Gene3D" id="3.40.50.300">
    <property type="entry name" value="P-loop containing nucleotide triphosphate hydrolases"/>
    <property type="match status" value="1"/>
</dbReference>
<evidence type="ECO:0000256" key="4">
    <source>
        <dbReference type="ARBA" id="ARBA00022490"/>
    </source>
</evidence>
<dbReference type="PANTHER" id="PTHR23155">
    <property type="entry name" value="DISEASE RESISTANCE PROTEIN RP"/>
    <property type="match status" value="1"/>
</dbReference>
<keyword evidence="10" id="KW-0067">ATP-binding</keyword>
<reference evidence="14" key="1">
    <citation type="submission" date="2024-07" db="EMBL/GenBank/DDBJ databases">
        <title>Two chromosome-level genome assemblies of Korean endemic species Abeliophyllum distichum and Forsythia ovata (Oleaceae).</title>
        <authorList>
            <person name="Jang H."/>
        </authorList>
    </citation>
    <scope>NUCLEOTIDE SEQUENCE [LARGE SCALE GENOMIC DNA]</scope>
</reference>
<dbReference type="Gene3D" id="1.10.10.10">
    <property type="entry name" value="Winged helix-like DNA-binding domain superfamily/Winged helix DNA-binding domain"/>
    <property type="match status" value="1"/>
</dbReference>
<evidence type="ECO:0000256" key="5">
    <source>
        <dbReference type="ARBA" id="ARBA00022614"/>
    </source>
</evidence>
<keyword evidence="7" id="KW-0677">Repeat</keyword>
<dbReference type="GO" id="GO:0009626">
    <property type="term" value="P:plant-type hypersensitive response"/>
    <property type="evidence" value="ECO:0007669"/>
    <property type="project" value="UniProtKB-KW"/>
</dbReference>
<accession>A0ABD1V4G4</accession>
<dbReference type="SUPFAM" id="SSF52540">
    <property type="entry name" value="P-loop containing nucleoside triphosphate hydrolases"/>
    <property type="match status" value="1"/>
</dbReference>
<evidence type="ECO:0000313" key="13">
    <source>
        <dbReference type="EMBL" id="KAL2531483.1"/>
    </source>
</evidence>
<dbReference type="InterPro" id="IPR042197">
    <property type="entry name" value="Apaf_helical"/>
</dbReference>
<keyword evidence="5" id="KW-0433">Leucine-rich repeat</keyword>
<dbReference type="Gene3D" id="1.10.8.430">
    <property type="entry name" value="Helical domain of apoptotic protease-activating factors"/>
    <property type="match status" value="1"/>
</dbReference>
<dbReference type="Proteomes" id="UP001604336">
    <property type="component" value="Unassembled WGS sequence"/>
</dbReference>
<keyword evidence="4" id="KW-0963">Cytoplasm</keyword>
<evidence type="ECO:0000256" key="9">
    <source>
        <dbReference type="ARBA" id="ARBA00022821"/>
    </source>
</evidence>
<dbReference type="InterPro" id="IPR002182">
    <property type="entry name" value="NB-ARC"/>
</dbReference>
<dbReference type="PRINTS" id="PR00364">
    <property type="entry name" value="DISEASERSIST"/>
</dbReference>